<dbReference type="Proteomes" id="UP000295366">
    <property type="component" value="Unassembled WGS sequence"/>
</dbReference>
<accession>A0ACD2XI21</accession>
<organism evidence="1 2">
    <name type="scientific">Rathayibacter tanaceti</name>
    <dbReference type="NCBI Taxonomy" id="1671680"/>
    <lineage>
        <taxon>Bacteria</taxon>
        <taxon>Bacillati</taxon>
        <taxon>Actinomycetota</taxon>
        <taxon>Actinomycetes</taxon>
        <taxon>Micrococcales</taxon>
        <taxon>Microbacteriaceae</taxon>
        <taxon>Rathayibacter</taxon>
    </lineage>
</organism>
<proteinExistence type="predicted"/>
<protein>
    <submittedName>
        <fullName evidence="1">RHS repeat-associated protein</fullName>
    </submittedName>
</protein>
<keyword evidence="2" id="KW-1185">Reference proteome</keyword>
<dbReference type="EMBL" id="SLWP01000008">
    <property type="protein sequence ID" value="TCO36258.1"/>
    <property type="molecule type" value="Genomic_DNA"/>
</dbReference>
<gene>
    <name evidence="1" type="ORF">EV639_108123</name>
</gene>
<evidence type="ECO:0000313" key="1">
    <source>
        <dbReference type="EMBL" id="TCO36258.1"/>
    </source>
</evidence>
<sequence length="336" mass="35200">SYAPALLAVGDTPILATPGGVTGIGDTWVGAGWRAERATSAEDPWGAAAPDTLPPGITLPTGVGLTGSGGISVAGLQWLGHRAYDPATRGFLTVGPLDAVTGAGWSGNPYSCAGNDPLHALDPTGLRPVTDADLRAYRDGNNGAFAAAGHWWSNTWEYVAAGAMVVAGVALMFTGVGTLAGMALVGAASGAFLAGGISVATQKATTGERARFGARQFVVHRPDPDRSAGLAETIRVIELTQDSRWTFHTYGDPLPFEEVSAYTNRRIADRFTPEMLADYCATYGLHPFDDDFFPGPSYILEQVHKAKQIAEPETFAQAQARLGIVPRGNDQEESTP</sequence>
<evidence type="ECO:0000313" key="2">
    <source>
        <dbReference type="Proteomes" id="UP000295366"/>
    </source>
</evidence>
<comment type="caution">
    <text evidence="1">The sequence shown here is derived from an EMBL/GenBank/DDBJ whole genome shotgun (WGS) entry which is preliminary data.</text>
</comment>
<feature type="non-terminal residue" evidence="1">
    <location>
        <position position="1"/>
    </location>
</feature>
<name>A0ACD2XI21_9MICO</name>
<reference evidence="1 2" key="1">
    <citation type="journal article" date="2015" name="Stand. Genomic Sci.">
        <title>Genomic Encyclopedia of Bacterial and Archaeal Type Strains, Phase III: the genomes of soil and plant-associated and newly described type strains.</title>
        <authorList>
            <person name="Whitman W.B."/>
            <person name="Woyke T."/>
            <person name="Klenk H.P."/>
            <person name="Zhou Y."/>
            <person name="Lilburn T.G."/>
            <person name="Beck B.J."/>
            <person name="De Vos P."/>
            <person name="Vandamme P."/>
            <person name="Eisen J.A."/>
            <person name="Garrity G."/>
            <person name="Hugenholtz P."/>
            <person name="Kyrpides N.C."/>
        </authorList>
    </citation>
    <scope>NUCLEOTIDE SEQUENCE [LARGE SCALE GENOMIC DNA]</scope>
    <source>
        <strain evidence="1 2">VKM Ac-2596</strain>
    </source>
</reference>